<dbReference type="InterPro" id="IPR006463">
    <property type="entry name" value="MiaB_methiolase"/>
</dbReference>
<dbReference type="FunFam" id="3.40.50.12160:FF:000003">
    <property type="entry name" value="CDK5 regulatory subunit-associated protein 1"/>
    <property type="match status" value="1"/>
</dbReference>
<dbReference type="NCBIfam" id="TIGR01574">
    <property type="entry name" value="miaB-methiolase"/>
    <property type="match status" value="1"/>
</dbReference>
<dbReference type="SFLD" id="SFLDG01061">
    <property type="entry name" value="methylthiotransferase"/>
    <property type="match status" value="1"/>
</dbReference>
<dbReference type="PROSITE" id="PS51449">
    <property type="entry name" value="MTTASE_N"/>
    <property type="match status" value="1"/>
</dbReference>
<dbReference type="GO" id="GO:0005829">
    <property type="term" value="C:cytosol"/>
    <property type="evidence" value="ECO:0007669"/>
    <property type="project" value="TreeGrafter"/>
</dbReference>
<feature type="domain" description="MTTase N-terminal" evidence="8">
    <location>
        <begin position="3"/>
        <end position="118"/>
    </location>
</feature>
<dbReference type="InterPro" id="IPR002792">
    <property type="entry name" value="TRAM_dom"/>
</dbReference>
<sequence>MSLTYEVRTYGCQMNVHDSERISGLLESAGYLPAQDNNPDLVVFNTCAVRENADNKLYGNLGTMLARKEANPDFQIAVGGCLAQKDQNLIQKKAPWVDVVFGTHNMGSLPVLLERARHNQSAEIEILESLETFPSTLPSKRENAYAGWVSISVGCNNTCTFCIVPSLRGKEKDRRPGDILAEIQALVADGVVEVTLLGQNVNTYGVEFGDRGAFAKLLRACGEIEGLERVRFTSPHPAAFTDDVIDAMAETHNVMPQLHMPLQSGSDSVLKAMKRSYRSDRYLNILDNVRARIPNAAITTDIIVGFPGETEEDFQATMEVVRKAKFAMAYTFQYSKRPGTPAADMPDQIPKEVVQERYERLLELVNEVAWQENQNQIGLEVEVLVANGEGRKDSNTNRMTGRARDNRLVHFEVPANAEVPRPGDLVRVQVTRAAPYFLIADSFEGSKYELRRTAGGDASERALAGSCSTGKVNLGIPIRAKRG</sequence>
<dbReference type="InterPro" id="IPR005839">
    <property type="entry name" value="Methylthiotransferase"/>
</dbReference>
<proteinExistence type="inferred from homology"/>
<evidence type="ECO:0000259" key="9">
    <source>
        <dbReference type="PROSITE" id="PS51918"/>
    </source>
</evidence>
<dbReference type="CDD" id="cd01335">
    <property type="entry name" value="Radical_SAM"/>
    <property type="match status" value="1"/>
</dbReference>
<dbReference type="PROSITE" id="PS50926">
    <property type="entry name" value="TRAM"/>
    <property type="match status" value="1"/>
</dbReference>
<evidence type="ECO:0000256" key="6">
    <source>
        <dbReference type="ARBA" id="ARBA00023014"/>
    </source>
</evidence>
<dbReference type="InterPro" id="IPR020612">
    <property type="entry name" value="Methylthiotransferase_CS"/>
</dbReference>
<dbReference type="EMBL" id="CAEZTO010000008">
    <property type="protein sequence ID" value="CAB4571121.1"/>
    <property type="molecule type" value="Genomic_DNA"/>
</dbReference>
<evidence type="ECO:0000259" key="8">
    <source>
        <dbReference type="PROSITE" id="PS51449"/>
    </source>
</evidence>
<keyword evidence="6" id="KW-0411">Iron-sulfur</keyword>
<dbReference type="AlphaFoldDB" id="A0A6J6E412"/>
<dbReference type="SFLD" id="SFLDG01082">
    <property type="entry name" value="B12-binding_domain_containing"/>
    <property type="match status" value="1"/>
</dbReference>
<dbReference type="PROSITE" id="PS01278">
    <property type="entry name" value="MTTASE_RADICAL"/>
    <property type="match status" value="1"/>
</dbReference>
<dbReference type="InterPro" id="IPR006638">
    <property type="entry name" value="Elp3/MiaA/NifB-like_rSAM"/>
</dbReference>
<evidence type="ECO:0000313" key="10">
    <source>
        <dbReference type="EMBL" id="CAB4571121.1"/>
    </source>
</evidence>
<keyword evidence="2" id="KW-0004">4Fe-4S</keyword>
<dbReference type="GO" id="GO:0035597">
    <property type="term" value="F:tRNA-2-methylthio-N(6)-dimethylallyladenosine(37) synthase activity"/>
    <property type="evidence" value="ECO:0007669"/>
    <property type="project" value="TreeGrafter"/>
</dbReference>
<evidence type="ECO:0000256" key="5">
    <source>
        <dbReference type="ARBA" id="ARBA00023004"/>
    </source>
</evidence>
<feature type="domain" description="Radical SAM core" evidence="9">
    <location>
        <begin position="141"/>
        <end position="372"/>
    </location>
</feature>
<dbReference type="SMART" id="SM00729">
    <property type="entry name" value="Elp3"/>
    <property type="match status" value="1"/>
</dbReference>
<reference evidence="10" key="1">
    <citation type="submission" date="2020-05" db="EMBL/GenBank/DDBJ databases">
        <authorList>
            <person name="Chiriac C."/>
            <person name="Salcher M."/>
            <person name="Ghai R."/>
            <person name="Kavagutti S V."/>
        </authorList>
    </citation>
    <scope>NUCLEOTIDE SEQUENCE</scope>
</reference>
<protein>
    <submittedName>
        <fullName evidence="10">Unannotated protein</fullName>
    </submittedName>
</protein>
<dbReference type="InterPro" id="IPR058240">
    <property type="entry name" value="rSAM_sf"/>
</dbReference>
<name>A0A6J6E412_9ZZZZ</name>
<keyword evidence="3" id="KW-0949">S-adenosyl-L-methionine</keyword>
<feature type="domain" description="TRAM" evidence="7">
    <location>
        <begin position="374"/>
        <end position="444"/>
    </location>
</feature>
<dbReference type="Gene3D" id="3.80.30.20">
    <property type="entry name" value="tm_1862 like domain"/>
    <property type="match status" value="1"/>
</dbReference>
<evidence type="ECO:0000256" key="2">
    <source>
        <dbReference type="ARBA" id="ARBA00022485"/>
    </source>
</evidence>
<comment type="cofactor">
    <cofactor evidence="1">
        <name>[4Fe-4S] cluster</name>
        <dbReference type="ChEBI" id="CHEBI:49883"/>
    </cofactor>
</comment>
<accession>A0A6J6E412</accession>
<dbReference type="NCBIfam" id="TIGR00089">
    <property type="entry name" value="MiaB/RimO family radical SAM methylthiotransferase"/>
    <property type="match status" value="1"/>
</dbReference>
<dbReference type="FunFam" id="3.80.30.20:FF:000001">
    <property type="entry name" value="tRNA-2-methylthio-N(6)-dimethylallyladenosine synthase 2"/>
    <property type="match status" value="1"/>
</dbReference>
<evidence type="ECO:0000259" key="7">
    <source>
        <dbReference type="PROSITE" id="PS50926"/>
    </source>
</evidence>
<keyword evidence="4" id="KW-0479">Metal-binding</keyword>
<evidence type="ECO:0000256" key="3">
    <source>
        <dbReference type="ARBA" id="ARBA00022691"/>
    </source>
</evidence>
<gene>
    <name evidence="10" type="ORF">UFOPK1693_00717</name>
</gene>
<dbReference type="HAMAP" id="MF_01864">
    <property type="entry name" value="tRNA_metthiotr_MiaB"/>
    <property type="match status" value="1"/>
</dbReference>
<dbReference type="SFLD" id="SFLDF00273">
    <property type="entry name" value="(dimethylallyl)adenosine_tRNA"/>
    <property type="match status" value="1"/>
</dbReference>
<evidence type="ECO:0000256" key="1">
    <source>
        <dbReference type="ARBA" id="ARBA00001966"/>
    </source>
</evidence>
<dbReference type="Gene3D" id="3.40.50.12160">
    <property type="entry name" value="Methylthiotransferase, N-terminal domain"/>
    <property type="match status" value="1"/>
</dbReference>
<dbReference type="Pfam" id="PF00919">
    <property type="entry name" value="UPF0004"/>
    <property type="match status" value="1"/>
</dbReference>
<dbReference type="Pfam" id="PF04055">
    <property type="entry name" value="Radical_SAM"/>
    <property type="match status" value="1"/>
</dbReference>
<dbReference type="InterPro" id="IPR023404">
    <property type="entry name" value="rSAM_horseshoe"/>
</dbReference>
<evidence type="ECO:0000256" key="4">
    <source>
        <dbReference type="ARBA" id="ARBA00022723"/>
    </source>
</evidence>
<dbReference type="PANTHER" id="PTHR43020">
    <property type="entry name" value="CDK5 REGULATORY SUBUNIT-ASSOCIATED PROTEIN 1"/>
    <property type="match status" value="1"/>
</dbReference>
<dbReference type="SUPFAM" id="SSF102114">
    <property type="entry name" value="Radical SAM enzymes"/>
    <property type="match status" value="1"/>
</dbReference>
<keyword evidence="5" id="KW-0408">Iron</keyword>
<dbReference type="InterPro" id="IPR013848">
    <property type="entry name" value="Methylthiotransferase_N"/>
</dbReference>
<dbReference type="PROSITE" id="PS51918">
    <property type="entry name" value="RADICAL_SAM"/>
    <property type="match status" value="1"/>
</dbReference>
<dbReference type="InterPro" id="IPR038135">
    <property type="entry name" value="Methylthiotransferase_N_sf"/>
</dbReference>
<dbReference type="PANTHER" id="PTHR43020:SF2">
    <property type="entry name" value="MITOCHONDRIAL TRNA METHYLTHIOTRANSFERASE CDK5RAP1"/>
    <property type="match status" value="1"/>
</dbReference>
<dbReference type="GO" id="GO:0051539">
    <property type="term" value="F:4 iron, 4 sulfur cluster binding"/>
    <property type="evidence" value="ECO:0007669"/>
    <property type="project" value="UniProtKB-KW"/>
</dbReference>
<dbReference type="InterPro" id="IPR007197">
    <property type="entry name" value="rSAM"/>
</dbReference>
<dbReference type="GO" id="GO:0046872">
    <property type="term" value="F:metal ion binding"/>
    <property type="evidence" value="ECO:0007669"/>
    <property type="project" value="UniProtKB-KW"/>
</dbReference>
<organism evidence="10">
    <name type="scientific">freshwater metagenome</name>
    <dbReference type="NCBI Taxonomy" id="449393"/>
    <lineage>
        <taxon>unclassified sequences</taxon>
        <taxon>metagenomes</taxon>
        <taxon>ecological metagenomes</taxon>
    </lineage>
</organism>
<dbReference type="SFLD" id="SFLDS00029">
    <property type="entry name" value="Radical_SAM"/>
    <property type="match status" value="1"/>
</dbReference>